<comment type="similarity">
    <text evidence="2 7">Belongs to the pseudouridine synthase RluA family.</text>
</comment>
<dbReference type="FunFam" id="3.30.2350.10:FF:000006">
    <property type="entry name" value="Pseudouridine synthase"/>
    <property type="match status" value="1"/>
</dbReference>
<dbReference type="GO" id="GO:0000455">
    <property type="term" value="P:enzyme-directed rRNA pseudouridine synthesis"/>
    <property type="evidence" value="ECO:0007669"/>
    <property type="project" value="TreeGrafter"/>
</dbReference>
<comment type="catalytic activity">
    <reaction evidence="1 7">
        <text>a uridine in RNA = a pseudouridine in RNA</text>
        <dbReference type="Rhea" id="RHEA:48348"/>
        <dbReference type="Rhea" id="RHEA-COMP:12068"/>
        <dbReference type="Rhea" id="RHEA-COMP:12069"/>
        <dbReference type="ChEBI" id="CHEBI:65314"/>
        <dbReference type="ChEBI" id="CHEBI:65315"/>
    </reaction>
</comment>
<evidence type="ECO:0000256" key="3">
    <source>
        <dbReference type="ARBA" id="ARBA00022884"/>
    </source>
</evidence>
<dbReference type="InterPro" id="IPR006145">
    <property type="entry name" value="PsdUridine_synth_RsuA/RluA"/>
</dbReference>
<dbReference type="GO" id="GO:0003723">
    <property type="term" value="F:RNA binding"/>
    <property type="evidence" value="ECO:0007669"/>
    <property type="project" value="UniProtKB-KW"/>
</dbReference>
<dbReference type="PROSITE" id="PS50889">
    <property type="entry name" value="S4"/>
    <property type="match status" value="1"/>
</dbReference>
<dbReference type="EMBL" id="DVMM01000052">
    <property type="protein sequence ID" value="HIU29152.1"/>
    <property type="molecule type" value="Genomic_DNA"/>
</dbReference>
<evidence type="ECO:0000313" key="10">
    <source>
        <dbReference type="Proteomes" id="UP000824089"/>
    </source>
</evidence>
<dbReference type="SUPFAM" id="SSF55174">
    <property type="entry name" value="Alpha-L RNA-binding motif"/>
    <property type="match status" value="1"/>
</dbReference>
<reference evidence="9" key="1">
    <citation type="submission" date="2020-10" db="EMBL/GenBank/DDBJ databases">
        <authorList>
            <person name="Gilroy R."/>
        </authorList>
    </citation>
    <scope>NUCLEOTIDE SEQUENCE</scope>
    <source>
        <strain evidence="9">CHK195-4489</strain>
    </source>
</reference>
<dbReference type="Proteomes" id="UP000824089">
    <property type="component" value="Unassembled WGS sequence"/>
</dbReference>
<protein>
    <recommendedName>
        <fullName evidence="7">Pseudouridine synthase</fullName>
        <ecNumber evidence="7">5.4.99.-</ecNumber>
    </recommendedName>
</protein>
<gene>
    <name evidence="9" type="ORF">IAD50_02520</name>
</gene>
<dbReference type="GO" id="GO:0120159">
    <property type="term" value="F:rRNA pseudouridine synthase activity"/>
    <property type="evidence" value="ECO:0007669"/>
    <property type="project" value="UniProtKB-ARBA"/>
</dbReference>
<dbReference type="Pfam" id="PF00849">
    <property type="entry name" value="PseudoU_synth_2"/>
    <property type="match status" value="1"/>
</dbReference>
<dbReference type="PANTHER" id="PTHR21600">
    <property type="entry name" value="MITOCHONDRIAL RNA PSEUDOURIDINE SYNTHASE"/>
    <property type="match status" value="1"/>
</dbReference>
<accession>A0A9D1LAD4</accession>
<dbReference type="InterPro" id="IPR006224">
    <property type="entry name" value="PsdUridine_synth_RluA-like_CS"/>
</dbReference>
<dbReference type="Pfam" id="PF01479">
    <property type="entry name" value="S4"/>
    <property type="match status" value="1"/>
</dbReference>
<dbReference type="SUPFAM" id="SSF55120">
    <property type="entry name" value="Pseudouridine synthase"/>
    <property type="match status" value="1"/>
</dbReference>
<dbReference type="CDD" id="cd00165">
    <property type="entry name" value="S4"/>
    <property type="match status" value="1"/>
</dbReference>
<evidence type="ECO:0000256" key="2">
    <source>
        <dbReference type="ARBA" id="ARBA00010876"/>
    </source>
</evidence>
<evidence type="ECO:0000313" key="9">
    <source>
        <dbReference type="EMBL" id="HIU29152.1"/>
    </source>
</evidence>
<dbReference type="InterPro" id="IPR006225">
    <property type="entry name" value="PsdUridine_synth_RluC/D"/>
</dbReference>
<dbReference type="CDD" id="cd02869">
    <property type="entry name" value="PseudoU_synth_RluA_like"/>
    <property type="match status" value="1"/>
</dbReference>
<feature type="domain" description="RNA-binding S4" evidence="8">
    <location>
        <begin position="23"/>
        <end position="89"/>
    </location>
</feature>
<sequence>MWGEAEQQEEAFTVTAGPESAGIRLDVFCHSMPECGITSRNYAQKLIEAGHITVNGKCYRTNYKVKAGDEIRFVLPPPEPLDVLPENLPLDIVYEDRDLLVINKARGMVVHPAPGNYSGTLVNALLYHCRDLSDVNGVIRPGIVHRIDKDTTGLLVVAKNNAAHLSLAAQLKNHGIRREYVAIAEGVLREDSGTIDLAIGRCPSDRKKMAVRPEAGREAVTHFTVLERLKGHTLVACRLETGRTHQIRVHLAYIGHPIVGDPLYGIKETHGMSGQALHARTLSFIHPSSGAPVSFSAEPPQDFSRLASGLSDSVSFTI</sequence>
<dbReference type="PROSITE" id="PS01129">
    <property type="entry name" value="PSI_RLU"/>
    <property type="match status" value="1"/>
</dbReference>
<dbReference type="InterPro" id="IPR002942">
    <property type="entry name" value="S4_RNA-bd"/>
</dbReference>
<evidence type="ECO:0000256" key="4">
    <source>
        <dbReference type="ARBA" id="ARBA00023235"/>
    </source>
</evidence>
<keyword evidence="3 6" id="KW-0694">RNA-binding</keyword>
<dbReference type="AlphaFoldDB" id="A0A9D1LAD4"/>
<proteinExistence type="inferred from homology"/>
<dbReference type="SMART" id="SM00363">
    <property type="entry name" value="S4"/>
    <property type="match status" value="1"/>
</dbReference>
<evidence type="ECO:0000256" key="6">
    <source>
        <dbReference type="PROSITE-ProRule" id="PRU00182"/>
    </source>
</evidence>
<evidence type="ECO:0000256" key="1">
    <source>
        <dbReference type="ARBA" id="ARBA00000073"/>
    </source>
</evidence>
<keyword evidence="4 7" id="KW-0413">Isomerase</keyword>
<name>A0A9D1LAD4_9CLOT</name>
<dbReference type="Gene3D" id="3.10.290.10">
    <property type="entry name" value="RNA-binding S4 domain"/>
    <property type="match status" value="1"/>
</dbReference>
<feature type="active site" evidence="5">
    <location>
        <position position="148"/>
    </location>
</feature>
<organism evidence="9 10">
    <name type="scientific">Candidatus Egerieisoma faecipullorum</name>
    <dbReference type="NCBI Taxonomy" id="2840963"/>
    <lineage>
        <taxon>Bacteria</taxon>
        <taxon>Bacillati</taxon>
        <taxon>Bacillota</taxon>
        <taxon>Clostridia</taxon>
        <taxon>Eubacteriales</taxon>
        <taxon>Clostridiaceae</taxon>
        <taxon>Clostridiaceae incertae sedis</taxon>
        <taxon>Candidatus Egerieisoma</taxon>
    </lineage>
</organism>
<reference evidence="9" key="2">
    <citation type="journal article" date="2021" name="PeerJ">
        <title>Extensive microbial diversity within the chicken gut microbiome revealed by metagenomics and culture.</title>
        <authorList>
            <person name="Gilroy R."/>
            <person name="Ravi A."/>
            <person name="Getino M."/>
            <person name="Pursley I."/>
            <person name="Horton D.L."/>
            <person name="Alikhan N.F."/>
            <person name="Baker D."/>
            <person name="Gharbi K."/>
            <person name="Hall N."/>
            <person name="Watson M."/>
            <person name="Adriaenssens E.M."/>
            <person name="Foster-Nyarko E."/>
            <person name="Jarju S."/>
            <person name="Secka A."/>
            <person name="Antonio M."/>
            <person name="Oren A."/>
            <person name="Chaudhuri R.R."/>
            <person name="La Ragione R."/>
            <person name="Hildebrand F."/>
            <person name="Pallen M.J."/>
        </authorList>
    </citation>
    <scope>NUCLEOTIDE SEQUENCE</scope>
    <source>
        <strain evidence="9">CHK195-4489</strain>
    </source>
</reference>
<dbReference type="InterPro" id="IPR036986">
    <property type="entry name" value="S4_RNA-bd_sf"/>
</dbReference>
<dbReference type="NCBIfam" id="TIGR00005">
    <property type="entry name" value="rluA_subfam"/>
    <property type="match status" value="1"/>
</dbReference>
<comment type="caution">
    <text evidence="9">The sequence shown here is derived from an EMBL/GenBank/DDBJ whole genome shotgun (WGS) entry which is preliminary data.</text>
</comment>
<evidence type="ECO:0000259" key="8">
    <source>
        <dbReference type="SMART" id="SM00363"/>
    </source>
</evidence>
<comment type="function">
    <text evidence="7">Responsible for synthesis of pseudouridine from uracil.</text>
</comment>
<dbReference type="PANTHER" id="PTHR21600:SF44">
    <property type="entry name" value="RIBOSOMAL LARGE SUBUNIT PSEUDOURIDINE SYNTHASE D"/>
    <property type="match status" value="1"/>
</dbReference>
<dbReference type="EC" id="5.4.99.-" evidence="7"/>
<dbReference type="InterPro" id="IPR050188">
    <property type="entry name" value="RluA_PseudoU_synthase"/>
</dbReference>
<dbReference type="InterPro" id="IPR020103">
    <property type="entry name" value="PsdUridine_synth_cat_dom_sf"/>
</dbReference>
<dbReference type="Gene3D" id="3.30.2350.10">
    <property type="entry name" value="Pseudouridine synthase"/>
    <property type="match status" value="1"/>
</dbReference>
<evidence type="ECO:0000256" key="5">
    <source>
        <dbReference type="PIRSR" id="PIRSR606225-1"/>
    </source>
</evidence>
<evidence type="ECO:0000256" key="7">
    <source>
        <dbReference type="RuleBase" id="RU362028"/>
    </source>
</evidence>